<evidence type="ECO:0000313" key="7">
    <source>
        <dbReference type="EMBL" id="RJG04952.1"/>
    </source>
</evidence>
<dbReference type="OrthoDB" id="9801356at2"/>
<evidence type="ECO:0000256" key="1">
    <source>
        <dbReference type="ARBA" id="ARBA00004141"/>
    </source>
</evidence>
<dbReference type="GO" id="GO:0046873">
    <property type="term" value="F:metal ion transmembrane transporter activity"/>
    <property type="evidence" value="ECO:0007669"/>
    <property type="project" value="InterPro"/>
</dbReference>
<feature type="transmembrane region" description="Helical" evidence="6">
    <location>
        <begin position="165"/>
        <end position="185"/>
    </location>
</feature>
<comment type="caution">
    <text evidence="7">The sequence shown here is derived from an EMBL/GenBank/DDBJ whole genome shotgun (WGS) entry which is preliminary data.</text>
</comment>
<evidence type="ECO:0000256" key="2">
    <source>
        <dbReference type="ARBA" id="ARBA00009190"/>
    </source>
</evidence>
<evidence type="ECO:0000313" key="8">
    <source>
        <dbReference type="Proteomes" id="UP000285190"/>
    </source>
</evidence>
<keyword evidence="3 6" id="KW-0812">Transmembrane</keyword>
<feature type="transmembrane region" description="Helical" evidence="6">
    <location>
        <begin position="35"/>
        <end position="55"/>
    </location>
</feature>
<comment type="similarity">
    <text evidence="2 6">Belongs to the GDT1 family.</text>
</comment>
<dbReference type="InterPro" id="IPR001727">
    <property type="entry name" value="GDT1-like"/>
</dbReference>
<keyword evidence="5 6" id="KW-0472">Membrane</keyword>
<evidence type="ECO:0000256" key="4">
    <source>
        <dbReference type="ARBA" id="ARBA00022989"/>
    </source>
</evidence>
<gene>
    <name evidence="7" type="ORF">D3870_02020</name>
</gene>
<evidence type="ECO:0000256" key="3">
    <source>
        <dbReference type="ARBA" id="ARBA00022692"/>
    </source>
</evidence>
<dbReference type="Pfam" id="PF01169">
    <property type="entry name" value="GDT1"/>
    <property type="match status" value="2"/>
</dbReference>
<feature type="transmembrane region" description="Helical" evidence="6">
    <location>
        <begin position="132"/>
        <end position="153"/>
    </location>
</feature>
<evidence type="ECO:0000256" key="5">
    <source>
        <dbReference type="ARBA" id="ARBA00023136"/>
    </source>
</evidence>
<feature type="transmembrane region" description="Helical" evidence="6">
    <location>
        <begin position="97"/>
        <end position="112"/>
    </location>
</feature>
<dbReference type="PANTHER" id="PTHR12608">
    <property type="entry name" value="TRANSMEMBRANE PROTEIN HTP-1 RELATED"/>
    <property type="match status" value="1"/>
</dbReference>
<proteinExistence type="inferred from homology"/>
<sequence length="186" mass="19948">MEAFFVSTLAVTVGEIGDKTQLLALLLAARFKRPVPIIAGILVATVLNHALAGMLGEWIRSMLDPAALRWILGISFLLIAGWTLIPDKMEEDEKVRGRYGVFLITCVAFFIAEMGDKTQLATVALAAKFPDLLQVVMGSTIGMMIANVPAVILGKVASPNFPFKLVRYISAAIFALLGVAALLTMG</sequence>
<dbReference type="Proteomes" id="UP000285190">
    <property type="component" value="Unassembled WGS sequence"/>
</dbReference>
<organism evidence="7 8">
    <name type="scientific">Noviherbaspirillum cavernae</name>
    <dbReference type="NCBI Taxonomy" id="2320862"/>
    <lineage>
        <taxon>Bacteria</taxon>
        <taxon>Pseudomonadati</taxon>
        <taxon>Pseudomonadota</taxon>
        <taxon>Betaproteobacteria</taxon>
        <taxon>Burkholderiales</taxon>
        <taxon>Oxalobacteraceae</taxon>
        <taxon>Noviherbaspirillum</taxon>
    </lineage>
</organism>
<accession>A0A418WXL8</accession>
<protein>
    <recommendedName>
        <fullName evidence="6">GDT1 family protein</fullName>
    </recommendedName>
</protein>
<comment type="subcellular location">
    <subcellularLocation>
        <location evidence="1 6">Membrane</location>
        <topology evidence="1 6">Multi-pass membrane protein</topology>
    </subcellularLocation>
</comment>
<feature type="transmembrane region" description="Helical" evidence="6">
    <location>
        <begin position="67"/>
        <end position="85"/>
    </location>
</feature>
<keyword evidence="8" id="KW-1185">Reference proteome</keyword>
<dbReference type="RefSeq" id="WP_119736242.1">
    <property type="nucleotide sequence ID" value="NZ_QYUN01000002.1"/>
</dbReference>
<name>A0A418WXL8_9BURK</name>
<keyword evidence="4 6" id="KW-1133">Transmembrane helix</keyword>
<evidence type="ECO:0000256" key="6">
    <source>
        <dbReference type="RuleBase" id="RU365102"/>
    </source>
</evidence>
<dbReference type="EMBL" id="QYUN01000002">
    <property type="protein sequence ID" value="RJG04952.1"/>
    <property type="molecule type" value="Genomic_DNA"/>
</dbReference>
<reference evidence="7 8" key="1">
    <citation type="submission" date="2018-09" db="EMBL/GenBank/DDBJ databases">
        <authorList>
            <person name="Zhu H."/>
        </authorList>
    </citation>
    <scope>NUCLEOTIDE SEQUENCE [LARGE SCALE GENOMIC DNA]</scope>
    <source>
        <strain evidence="7 8">K2R10-39</strain>
    </source>
</reference>
<dbReference type="PANTHER" id="PTHR12608:SF1">
    <property type="entry name" value="TRANSMEMBRANE PROTEIN 165"/>
    <property type="match status" value="1"/>
</dbReference>
<dbReference type="AlphaFoldDB" id="A0A418WXL8"/>
<dbReference type="GO" id="GO:0016020">
    <property type="term" value="C:membrane"/>
    <property type="evidence" value="ECO:0007669"/>
    <property type="project" value="UniProtKB-SubCell"/>
</dbReference>